<protein>
    <submittedName>
        <fullName evidence="4">ABC transporter ATP-binding protein</fullName>
    </submittedName>
</protein>
<dbReference type="SMART" id="SM00382">
    <property type="entry name" value="AAA"/>
    <property type="match status" value="2"/>
</dbReference>
<keyword evidence="1" id="KW-0547">Nucleotide-binding</keyword>
<dbReference type="CDD" id="cd03215">
    <property type="entry name" value="ABC_Carb_Monos_II"/>
    <property type="match status" value="1"/>
</dbReference>
<organism evidence="4 5">
    <name type="scientific">Spongisporangium articulatum</name>
    <dbReference type="NCBI Taxonomy" id="3362603"/>
    <lineage>
        <taxon>Bacteria</taxon>
        <taxon>Bacillati</taxon>
        <taxon>Actinomycetota</taxon>
        <taxon>Actinomycetes</taxon>
        <taxon>Kineosporiales</taxon>
        <taxon>Kineosporiaceae</taxon>
        <taxon>Spongisporangium</taxon>
    </lineage>
</organism>
<dbReference type="Gene3D" id="3.40.50.300">
    <property type="entry name" value="P-loop containing nucleotide triphosphate hydrolases"/>
    <property type="match status" value="2"/>
</dbReference>
<gene>
    <name evidence="4" type="ORF">ACIB24_02375</name>
</gene>
<keyword evidence="5" id="KW-1185">Reference proteome</keyword>
<proteinExistence type="predicted"/>
<dbReference type="PANTHER" id="PTHR43790">
    <property type="entry name" value="CARBOHYDRATE TRANSPORT ATP-BINDING PROTEIN MG119-RELATED"/>
    <property type="match status" value="1"/>
</dbReference>
<keyword evidence="2 4" id="KW-0067">ATP-binding</keyword>
<reference evidence="4 5" key="1">
    <citation type="submission" date="2024-10" db="EMBL/GenBank/DDBJ databases">
        <title>The Natural Products Discovery Center: Release of the First 8490 Sequenced Strains for Exploring Actinobacteria Biosynthetic Diversity.</title>
        <authorList>
            <person name="Kalkreuter E."/>
            <person name="Kautsar S.A."/>
            <person name="Yang D."/>
            <person name="Bader C.D."/>
            <person name="Teijaro C.N."/>
            <person name="Fluegel L."/>
            <person name="Davis C.M."/>
            <person name="Simpson J.R."/>
            <person name="Lauterbach L."/>
            <person name="Steele A.D."/>
            <person name="Gui C."/>
            <person name="Meng S."/>
            <person name="Li G."/>
            <person name="Viehrig K."/>
            <person name="Ye F."/>
            <person name="Su P."/>
            <person name="Kiefer A.F."/>
            <person name="Nichols A."/>
            <person name="Cepeda A.J."/>
            <person name="Yan W."/>
            <person name="Fan B."/>
            <person name="Jiang Y."/>
            <person name="Adhikari A."/>
            <person name="Zheng C.-J."/>
            <person name="Schuster L."/>
            <person name="Cowan T.M."/>
            <person name="Smanski M.J."/>
            <person name="Chevrette M.G."/>
            <person name="De Carvalho L.P.S."/>
            <person name="Shen B."/>
        </authorList>
    </citation>
    <scope>NUCLEOTIDE SEQUENCE [LARGE SCALE GENOMIC DNA]</scope>
    <source>
        <strain evidence="4 5">NPDC049639</strain>
    </source>
</reference>
<dbReference type="EMBL" id="JBITLV010000001">
    <property type="protein sequence ID" value="MFI7585905.1"/>
    <property type="molecule type" value="Genomic_DNA"/>
</dbReference>
<dbReference type="CDD" id="cd03216">
    <property type="entry name" value="ABC_Carb_Monos_I"/>
    <property type="match status" value="1"/>
</dbReference>
<feature type="domain" description="ABC transporter" evidence="3">
    <location>
        <begin position="262"/>
        <end position="504"/>
    </location>
</feature>
<dbReference type="GO" id="GO:0005524">
    <property type="term" value="F:ATP binding"/>
    <property type="evidence" value="ECO:0007669"/>
    <property type="project" value="UniProtKB-KW"/>
</dbReference>
<dbReference type="InterPro" id="IPR003593">
    <property type="entry name" value="AAA+_ATPase"/>
</dbReference>
<dbReference type="InterPro" id="IPR027417">
    <property type="entry name" value="P-loop_NTPase"/>
</dbReference>
<dbReference type="PANTHER" id="PTHR43790:SF4">
    <property type="entry name" value="GUANOSINE IMPORT ATP-BINDING PROTEIN NUPO"/>
    <property type="match status" value="1"/>
</dbReference>
<dbReference type="PROSITE" id="PS50893">
    <property type="entry name" value="ABC_TRANSPORTER_2"/>
    <property type="match status" value="2"/>
</dbReference>
<dbReference type="RefSeq" id="WP_398274603.1">
    <property type="nucleotide sequence ID" value="NZ_JBITLV010000001.1"/>
</dbReference>
<dbReference type="InterPro" id="IPR050107">
    <property type="entry name" value="ABC_carbohydrate_import_ATPase"/>
</dbReference>
<accession>A0ABW8AHR1</accession>
<evidence type="ECO:0000256" key="2">
    <source>
        <dbReference type="ARBA" id="ARBA00022840"/>
    </source>
</evidence>
<name>A0ABW8AHR1_9ACTN</name>
<evidence type="ECO:0000256" key="1">
    <source>
        <dbReference type="ARBA" id="ARBA00022741"/>
    </source>
</evidence>
<dbReference type="Pfam" id="PF00005">
    <property type="entry name" value="ABC_tran"/>
    <property type="match status" value="2"/>
</dbReference>
<evidence type="ECO:0000259" key="3">
    <source>
        <dbReference type="PROSITE" id="PS50893"/>
    </source>
</evidence>
<dbReference type="InterPro" id="IPR003439">
    <property type="entry name" value="ABC_transporter-like_ATP-bd"/>
</dbReference>
<feature type="domain" description="ABC transporter" evidence="3">
    <location>
        <begin position="9"/>
        <end position="242"/>
    </location>
</feature>
<sequence>MTTKVHPLLEVLGYSITFGEVKANQNVNFDVLPGEVHALVGENGAGKSTLLKLIYGVYQPDSGEVMADGKQVVIGSPADARALGIGMVFQDLRLVPALTVTENIGLALGGRFTLGLPALAAKIRAASEEHGLQVDPDQLVRHLSIGERQRTEILKVLMTGARLVILDEPTSVLAPQEVEALFGVVRRMRENGYGVVIVTHKLNEVRAIADRVTVLRGGRTVLVGADPKEHDDAALVEAMVGRKVPPLARPKSEIAEETTPALLLEDVSADGDRGHEALHGVTLTVHPGEVVGVAGVAGSGQKELCEVALGLRVNTSGTVTVNGQALSGNTVTGALKAGAVGVPEDPVADSVVHGLSVLQHMPLGGRPVPKKGFGIDWAKLSLRTRADDERAGLRMAPQHRKVAELSGGNIQRVVLTRALGGESTLVVAAYPSRGLDIANTRRTQELLLEKAKEGAGVLVVSEDLDELISLCDRIAVMHDGHLAGVVDAEGADRMAIGRLMLGGAENPTVEDEEGTAA</sequence>
<dbReference type="SUPFAM" id="SSF52540">
    <property type="entry name" value="P-loop containing nucleoside triphosphate hydrolases"/>
    <property type="match status" value="2"/>
</dbReference>
<comment type="caution">
    <text evidence="4">The sequence shown here is derived from an EMBL/GenBank/DDBJ whole genome shotgun (WGS) entry which is preliminary data.</text>
</comment>
<dbReference type="Proteomes" id="UP001612915">
    <property type="component" value="Unassembled WGS sequence"/>
</dbReference>
<evidence type="ECO:0000313" key="5">
    <source>
        <dbReference type="Proteomes" id="UP001612915"/>
    </source>
</evidence>
<evidence type="ECO:0000313" key="4">
    <source>
        <dbReference type="EMBL" id="MFI7585905.1"/>
    </source>
</evidence>